<proteinExistence type="predicted"/>
<dbReference type="KEGG" id="kne:92182339"/>
<keyword evidence="2" id="KW-0732">Signal</keyword>
<reference evidence="4 5" key="1">
    <citation type="journal article" date="2024" name="bioRxiv">
        <title>Comparative genomics of Cryptococcus and Kwoniella reveals pathogenesis evolution and contrasting karyotype dynamics via intercentromeric recombination or chromosome fusion.</title>
        <authorList>
            <person name="Coelho M.A."/>
            <person name="David-Palma M."/>
            <person name="Shea T."/>
            <person name="Bowers K."/>
            <person name="McGinley-Smith S."/>
            <person name="Mohammad A.W."/>
            <person name="Gnirke A."/>
            <person name="Yurkov A.M."/>
            <person name="Nowrousian M."/>
            <person name="Sun S."/>
            <person name="Cuomo C.A."/>
            <person name="Heitman J."/>
        </authorList>
    </citation>
    <scope>NUCLEOTIDE SEQUENCE [LARGE SCALE GENOMIC DNA]</scope>
    <source>
        <strain evidence="4 5">CBS 13917</strain>
    </source>
</reference>
<evidence type="ECO:0000313" key="5">
    <source>
        <dbReference type="Proteomes" id="UP001388673"/>
    </source>
</evidence>
<dbReference type="EMBL" id="JBCAWK010000009">
    <property type="protein sequence ID" value="KAK8849746.1"/>
    <property type="molecule type" value="Genomic_DNA"/>
</dbReference>
<dbReference type="Pfam" id="PF21294">
    <property type="entry name" value="Polysacc_lyase_14"/>
    <property type="match status" value="1"/>
</dbReference>
<feature type="region of interest" description="Disordered" evidence="1">
    <location>
        <begin position="61"/>
        <end position="111"/>
    </location>
</feature>
<dbReference type="GeneID" id="92182339"/>
<comment type="caution">
    <text evidence="4">The sequence shown here is derived from an EMBL/GenBank/DDBJ whole genome shotgun (WGS) entry which is preliminary data.</text>
</comment>
<dbReference type="Gene3D" id="2.60.120.200">
    <property type="match status" value="1"/>
</dbReference>
<feature type="region of interest" description="Disordered" evidence="1">
    <location>
        <begin position="125"/>
        <end position="183"/>
    </location>
</feature>
<sequence>MHASTLLYVLPLLSFPLSASAYATPNSNGNGASVEARALYEAASRNLHHQHNGRNAHVASVGGVRRMMPRHGNTGQQKLVRRKTAKRACAAGSTSSASASEAEETASSSASTIGGVHVAVGAGGRTSSLSSTATSESAVTPTTSDHPTSSQVVSTESETSSVATATSTSSATAETSTSSAGSSYSNNLFPWGSGSASWTTSDNSLSFTGALKPLTAGRLPATSNAPDGSSALVASYPAGTVGLSSAGYSFYTEGAHNGVAVDSAKEVSFSYSVYMQDGFQFQKGGKMPGLYGGTSLAQAKSCSGGRQDGRDSCFSARLMWRTNGAGEIYDYLPVPYTNTDTGYGESIKRGAYTWATGRWQTVAIRVKLNDVGQANGEQELVVDGQSVINLTGVTFATTEGTRIYGIMAQTFFGGHTDDWASPQDQKIWFKDWSLAVLA</sequence>
<organism evidence="4 5">
    <name type="scientific">Kwoniella newhampshirensis</name>
    <dbReference type="NCBI Taxonomy" id="1651941"/>
    <lineage>
        <taxon>Eukaryota</taxon>
        <taxon>Fungi</taxon>
        <taxon>Dikarya</taxon>
        <taxon>Basidiomycota</taxon>
        <taxon>Agaricomycotina</taxon>
        <taxon>Tremellomycetes</taxon>
        <taxon>Tremellales</taxon>
        <taxon>Cryptococcaceae</taxon>
        <taxon>Kwoniella</taxon>
    </lineage>
</organism>
<evidence type="ECO:0000259" key="3">
    <source>
        <dbReference type="Pfam" id="PF21294"/>
    </source>
</evidence>
<evidence type="ECO:0000313" key="4">
    <source>
        <dbReference type="EMBL" id="KAK8849746.1"/>
    </source>
</evidence>
<dbReference type="PANTHER" id="PTHR40124">
    <property type="match status" value="1"/>
</dbReference>
<dbReference type="Proteomes" id="UP001388673">
    <property type="component" value="Unassembled WGS sequence"/>
</dbReference>
<feature type="compositionally biased region" description="Low complexity" evidence="1">
    <location>
        <begin position="90"/>
        <end position="111"/>
    </location>
</feature>
<feature type="domain" description="Polysaccharide lyase 14" evidence="3">
    <location>
        <begin position="227"/>
        <end position="431"/>
    </location>
</feature>
<dbReference type="InterPro" id="IPR048958">
    <property type="entry name" value="Polysacc_lyase_14"/>
</dbReference>
<name>A0AAW0YWS8_9TREE</name>
<gene>
    <name evidence="4" type="ORF">IAR55_005081</name>
</gene>
<dbReference type="PANTHER" id="PTHR40124:SF1">
    <property type="entry name" value="DISAGGREGATASE RELATED REPEAT PROTEIN"/>
    <property type="match status" value="1"/>
</dbReference>
<keyword evidence="5" id="KW-1185">Reference proteome</keyword>
<dbReference type="RefSeq" id="XP_066801634.1">
    <property type="nucleotide sequence ID" value="XM_066948175.1"/>
</dbReference>
<dbReference type="AlphaFoldDB" id="A0AAW0YWS8"/>
<protein>
    <recommendedName>
        <fullName evidence="3">Polysaccharide lyase 14 domain-containing protein</fullName>
    </recommendedName>
</protein>
<feature type="chain" id="PRO_5043385034" description="Polysaccharide lyase 14 domain-containing protein" evidence="2">
    <location>
        <begin position="22"/>
        <end position="438"/>
    </location>
</feature>
<accession>A0AAW0YWS8</accession>
<evidence type="ECO:0000256" key="1">
    <source>
        <dbReference type="SAM" id="MobiDB-lite"/>
    </source>
</evidence>
<evidence type="ECO:0000256" key="2">
    <source>
        <dbReference type="SAM" id="SignalP"/>
    </source>
</evidence>
<feature type="signal peptide" evidence="2">
    <location>
        <begin position="1"/>
        <end position="21"/>
    </location>
</feature>